<dbReference type="AlphaFoldDB" id="A0A372L6Y2"/>
<evidence type="ECO:0000256" key="1">
    <source>
        <dbReference type="ARBA" id="ARBA00000971"/>
    </source>
</evidence>
<feature type="chain" id="PRO_5039013672" description="peptidylprolyl isomerase" evidence="7">
    <location>
        <begin position="22"/>
        <end position="254"/>
    </location>
</feature>
<dbReference type="PROSITE" id="PS51257">
    <property type="entry name" value="PROKAR_LIPOPROTEIN"/>
    <property type="match status" value="1"/>
</dbReference>
<evidence type="ECO:0000256" key="3">
    <source>
        <dbReference type="ARBA" id="ARBA00022729"/>
    </source>
</evidence>
<keyword evidence="4" id="KW-0697">Rotamase</keyword>
<keyword evidence="9" id="KW-1185">Reference proteome</keyword>
<feature type="compositionally biased region" description="Basic and acidic residues" evidence="6">
    <location>
        <begin position="215"/>
        <end position="232"/>
    </location>
</feature>
<dbReference type="PANTHER" id="PTHR47245:SF1">
    <property type="entry name" value="FOLDASE PROTEIN PRSA"/>
    <property type="match status" value="1"/>
</dbReference>
<evidence type="ECO:0000256" key="2">
    <source>
        <dbReference type="ARBA" id="ARBA00013194"/>
    </source>
</evidence>
<dbReference type="SUPFAM" id="SSF109998">
    <property type="entry name" value="Triger factor/SurA peptide-binding domain-like"/>
    <property type="match status" value="1"/>
</dbReference>
<keyword evidence="5 8" id="KW-0413">Isomerase</keyword>
<dbReference type="RefSeq" id="WP_117324305.1">
    <property type="nucleotide sequence ID" value="NZ_QVTD01000021.1"/>
</dbReference>
<protein>
    <recommendedName>
        <fullName evidence="2">peptidylprolyl isomerase</fullName>
        <ecNumber evidence="2">5.2.1.8</ecNumber>
    </recommendedName>
</protein>
<dbReference type="EMBL" id="QVTD01000021">
    <property type="protein sequence ID" value="RFU60891.1"/>
    <property type="molecule type" value="Genomic_DNA"/>
</dbReference>
<comment type="catalytic activity">
    <reaction evidence="1">
        <text>[protein]-peptidylproline (omega=180) = [protein]-peptidylproline (omega=0)</text>
        <dbReference type="Rhea" id="RHEA:16237"/>
        <dbReference type="Rhea" id="RHEA-COMP:10747"/>
        <dbReference type="Rhea" id="RHEA-COMP:10748"/>
        <dbReference type="ChEBI" id="CHEBI:83833"/>
        <dbReference type="ChEBI" id="CHEBI:83834"/>
        <dbReference type="EC" id="5.2.1.8"/>
    </reaction>
</comment>
<feature type="region of interest" description="Disordered" evidence="6">
    <location>
        <begin position="22"/>
        <end position="61"/>
    </location>
</feature>
<feature type="region of interest" description="Disordered" evidence="6">
    <location>
        <begin position="87"/>
        <end position="106"/>
    </location>
</feature>
<dbReference type="OrthoDB" id="4775280at2"/>
<dbReference type="Proteomes" id="UP000262939">
    <property type="component" value="Unassembled WGS sequence"/>
</dbReference>
<evidence type="ECO:0000256" key="5">
    <source>
        <dbReference type="ARBA" id="ARBA00023235"/>
    </source>
</evidence>
<organism evidence="8 9">
    <name type="scientific">Peribacillus glennii</name>
    <dbReference type="NCBI Taxonomy" id="2303991"/>
    <lineage>
        <taxon>Bacteria</taxon>
        <taxon>Bacillati</taxon>
        <taxon>Bacillota</taxon>
        <taxon>Bacilli</taxon>
        <taxon>Bacillales</taxon>
        <taxon>Bacillaceae</taxon>
        <taxon>Peribacillus</taxon>
    </lineage>
</organism>
<name>A0A372L6Y2_9BACI</name>
<evidence type="ECO:0000256" key="7">
    <source>
        <dbReference type="SAM" id="SignalP"/>
    </source>
</evidence>
<proteinExistence type="predicted"/>
<evidence type="ECO:0000313" key="9">
    <source>
        <dbReference type="Proteomes" id="UP000262939"/>
    </source>
</evidence>
<accession>A0A372L6Y2</accession>
<evidence type="ECO:0000313" key="8">
    <source>
        <dbReference type="EMBL" id="RFU60891.1"/>
    </source>
</evidence>
<feature type="region of interest" description="Disordered" evidence="6">
    <location>
        <begin position="204"/>
        <end position="237"/>
    </location>
</feature>
<dbReference type="GO" id="GO:0003755">
    <property type="term" value="F:peptidyl-prolyl cis-trans isomerase activity"/>
    <property type="evidence" value="ECO:0007669"/>
    <property type="project" value="UniProtKB-KW"/>
</dbReference>
<dbReference type="Gene3D" id="1.10.4030.10">
    <property type="entry name" value="Porin chaperone SurA, peptide-binding domain"/>
    <property type="match status" value="1"/>
</dbReference>
<dbReference type="EC" id="5.2.1.8" evidence="2"/>
<sequence length="254" mass="28810">MKKFTYPLLIGLMAAALTACGSNDEPKKANDEDKTKAAQTEQRDQKKKMEEMQKKLDKQKVDEKKTVAVVNDKKILGSEYNDILSSSQLQMQQMGQDPTSNEAEKQIKKQTIDTLVGQTLLLQDADKKGYKATDSEIEKDLAETKKQFNDDKKFKAAMKKAGIDLAELKGQIAQNIIYKQYVDKEIAIKEVTDKEIKDYYNQIAKQGSGSGQKPPKLEEIKPQIKKQLEQQKKQQNIGKQVEELKKKANVDVRV</sequence>
<feature type="signal peptide" evidence="7">
    <location>
        <begin position="1"/>
        <end position="21"/>
    </location>
</feature>
<gene>
    <name evidence="8" type="ORF">D0466_20150</name>
</gene>
<keyword evidence="3 7" id="KW-0732">Signal</keyword>
<reference evidence="8 9" key="1">
    <citation type="submission" date="2018-08" db="EMBL/GenBank/DDBJ databases">
        <title>Bacillus chawlae sp. nov., Bacillus glennii sp. nov., and Bacillus saganii sp. nov. Isolated from the Vehicle Assembly Building at Kennedy Space Center where the Viking Spacecraft were Assembled.</title>
        <authorList>
            <person name="Seuylemezian A."/>
            <person name="Vaishampayan P."/>
        </authorList>
    </citation>
    <scope>NUCLEOTIDE SEQUENCE [LARGE SCALE GENOMIC DNA]</scope>
    <source>
        <strain evidence="8 9">V44-8</strain>
    </source>
</reference>
<dbReference type="Pfam" id="PF13624">
    <property type="entry name" value="SurA_N_3"/>
    <property type="match status" value="1"/>
</dbReference>
<comment type="caution">
    <text evidence="8">The sequence shown here is derived from an EMBL/GenBank/DDBJ whole genome shotgun (WGS) entry which is preliminary data.</text>
</comment>
<evidence type="ECO:0000256" key="4">
    <source>
        <dbReference type="ARBA" id="ARBA00023110"/>
    </source>
</evidence>
<feature type="compositionally biased region" description="Basic and acidic residues" evidence="6">
    <location>
        <begin position="24"/>
        <end position="61"/>
    </location>
</feature>
<dbReference type="PANTHER" id="PTHR47245">
    <property type="entry name" value="PEPTIDYLPROLYL ISOMERASE"/>
    <property type="match status" value="1"/>
</dbReference>
<dbReference type="InterPro" id="IPR050245">
    <property type="entry name" value="PrsA_foldase"/>
</dbReference>
<dbReference type="InterPro" id="IPR027304">
    <property type="entry name" value="Trigger_fact/SurA_dom_sf"/>
</dbReference>
<evidence type="ECO:0000256" key="6">
    <source>
        <dbReference type="SAM" id="MobiDB-lite"/>
    </source>
</evidence>